<evidence type="ECO:0000256" key="8">
    <source>
        <dbReference type="ARBA" id="ARBA00041875"/>
    </source>
</evidence>
<gene>
    <name evidence="10" type="ORF">ARN_03520</name>
</gene>
<dbReference type="GO" id="GO:0003677">
    <property type="term" value="F:DNA binding"/>
    <property type="evidence" value="ECO:0007669"/>
    <property type="project" value="UniProtKB-KW"/>
</dbReference>
<keyword evidence="5 10" id="KW-0238">DNA-binding</keyword>
<accession>D2TWC9</accession>
<dbReference type="GO" id="GO:0006351">
    <property type="term" value="P:DNA-templated transcription"/>
    <property type="evidence" value="ECO:0007669"/>
    <property type="project" value="UniProtKB-ARBA"/>
</dbReference>
<dbReference type="EMBL" id="FN545156">
    <property type="protein sequence ID" value="CBA71660.1"/>
    <property type="molecule type" value="Genomic_DNA"/>
</dbReference>
<reference evidence="10" key="1">
    <citation type="journal article" date="2010" name="Insect Mol. Biol.">
        <title>The draft genome sequence of Arsenophonus nasoniae, son-killer bacterium of Nasonia vitripennis, reveals genes associated with virulence and symbiosis.</title>
        <authorList>
            <person name="Wilkes T."/>
            <person name="Darby A.C."/>
            <person name="Choi J."/>
            <person name="Colborne J.K."/>
            <person name="Werren J.H."/>
            <person name="Hurst G.D.D."/>
        </authorList>
    </citation>
    <scope>NUCLEOTIDE SEQUENCE</scope>
</reference>
<proteinExistence type="inferred from homology"/>
<dbReference type="GO" id="GO:1990178">
    <property type="term" value="C:HU-DNA complex"/>
    <property type="evidence" value="ECO:0007669"/>
    <property type="project" value="UniProtKB-ARBA"/>
</dbReference>
<dbReference type="GO" id="GO:0030261">
    <property type="term" value="P:chromosome condensation"/>
    <property type="evidence" value="ECO:0007669"/>
    <property type="project" value="UniProtKB-KW"/>
</dbReference>
<comment type="subunit">
    <text evidence="3">Heterodimer of an alpha and a beta chain.</text>
</comment>
<dbReference type="PANTHER" id="PTHR33175">
    <property type="entry name" value="DNA-BINDING PROTEIN HU"/>
    <property type="match status" value="1"/>
</dbReference>
<evidence type="ECO:0000256" key="3">
    <source>
        <dbReference type="ARBA" id="ARBA00011870"/>
    </source>
</evidence>
<name>D2TWC9_9GAMM</name>
<dbReference type="SUPFAM" id="SSF47729">
    <property type="entry name" value="IHF-like DNA-binding proteins"/>
    <property type="match status" value="1"/>
</dbReference>
<protein>
    <recommendedName>
        <fullName evidence="6">DNA-binding protein HU-beta</fullName>
    </recommendedName>
    <alternativeName>
        <fullName evidence="7">HU-1</fullName>
    </alternativeName>
    <alternativeName>
        <fullName evidence="8">NS1</fullName>
    </alternativeName>
</protein>
<evidence type="ECO:0000256" key="1">
    <source>
        <dbReference type="ARBA" id="ARBA00003819"/>
    </source>
</evidence>
<evidence type="ECO:0000256" key="6">
    <source>
        <dbReference type="ARBA" id="ARBA00040491"/>
    </source>
</evidence>
<sequence length="100" mass="10765">MGMISVKKKELVEKIAKESKAAKSVAESVLNAFLKTVSQTLKKGDKVQLIGFGTFEVKQRAARNGRNPKTGKVIKIAAAKVPSFKAGQGLKDTVNGHKKK</sequence>
<dbReference type="GO" id="GO:0005829">
    <property type="term" value="C:cytosol"/>
    <property type="evidence" value="ECO:0007669"/>
    <property type="project" value="TreeGrafter"/>
</dbReference>
<dbReference type="GO" id="GO:0006270">
    <property type="term" value="P:DNA replication initiation"/>
    <property type="evidence" value="ECO:0007669"/>
    <property type="project" value="UniProtKB-ARBA"/>
</dbReference>
<dbReference type="InterPro" id="IPR020816">
    <property type="entry name" value="Histone-like_DNA-bd_CS"/>
</dbReference>
<dbReference type="GO" id="GO:0030527">
    <property type="term" value="F:structural constituent of chromatin"/>
    <property type="evidence" value="ECO:0007669"/>
    <property type="project" value="InterPro"/>
</dbReference>
<evidence type="ECO:0000256" key="4">
    <source>
        <dbReference type="ARBA" id="ARBA00023067"/>
    </source>
</evidence>
<dbReference type="FunFam" id="4.10.520.10:FF:000001">
    <property type="entry name" value="DNA-binding protein HU"/>
    <property type="match status" value="1"/>
</dbReference>
<organism evidence="10">
    <name type="scientific">Arsenophonus nasoniae</name>
    <name type="common">son-killer infecting Nasonia vitripennis</name>
    <dbReference type="NCBI Taxonomy" id="638"/>
    <lineage>
        <taxon>Bacteria</taxon>
        <taxon>Pseudomonadati</taxon>
        <taxon>Pseudomonadota</taxon>
        <taxon>Gammaproteobacteria</taxon>
        <taxon>Enterobacterales</taxon>
        <taxon>Morganellaceae</taxon>
        <taxon>Arsenophonus</taxon>
    </lineage>
</organism>
<dbReference type="GO" id="GO:1990103">
    <property type="term" value="C:DnaA-HU complex"/>
    <property type="evidence" value="ECO:0007669"/>
    <property type="project" value="UniProtKB-ARBA"/>
</dbReference>
<comment type="similarity">
    <text evidence="2 9">Belongs to the bacterial histone-like protein family.</text>
</comment>
<dbReference type="InterPro" id="IPR010992">
    <property type="entry name" value="IHF-like_DNA-bd_dom_sf"/>
</dbReference>
<evidence type="ECO:0000313" key="10">
    <source>
        <dbReference type="EMBL" id="CBA71660.1"/>
    </source>
</evidence>
<dbReference type="SMART" id="SM00411">
    <property type="entry name" value="BHL"/>
    <property type="match status" value="1"/>
</dbReference>
<dbReference type="CDD" id="cd13831">
    <property type="entry name" value="HU"/>
    <property type="match status" value="1"/>
</dbReference>
<evidence type="ECO:0000256" key="5">
    <source>
        <dbReference type="ARBA" id="ARBA00023125"/>
    </source>
</evidence>
<dbReference type="PANTHER" id="PTHR33175:SF3">
    <property type="entry name" value="DNA-BINDING PROTEIN HU-BETA"/>
    <property type="match status" value="1"/>
</dbReference>
<dbReference type="Gene3D" id="4.10.520.10">
    <property type="entry name" value="IHF-like DNA-binding proteins"/>
    <property type="match status" value="1"/>
</dbReference>
<evidence type="ECO:0000256" key="9">
    <source>
        <dbReference type="RuleBase" id="RU003939"/>
    </source>
</evidence>
<evidence type="ECO:0000256" key="7">
    <source>
        <dbReference type="ARBA" id="ARBA00041399"/>
    </source>
</evidence>
<dbReference type="InterPro" id="IPR000119">
    <property type="entry name" value="Hist_DNA-bd"/>
</dbReference>
<evidence type="ECO:0000256" key="2">
    <source>
        <dbReference type="ARBA" id="ARBA00010529"/>
    </source>
</evidence>
<dbReference type="PRINTS" id="PR01727">
    <property type="entry name" value="DNABINDINGHU"/>
</dbReference>
<dbReference type="PROSITE" id="PS00045">
    <property type="entry name" value="HISTONE_LIKE"/>
    <property type="match status" value="1"/>
</dbReference>
<keyword evidence="4" id="KW-0226">DNA condensation</keyword>
<dbReference type="Pfam" id="PF00216">
    <property type="entry name" value="Bac_DNA_binding"/>
    <property type="match status" value="1"/>
</dbReference>
<dbReference type="AlphaFoldDB" id="D2TWC9"/>
<comment type="function">
    <text evidence="1">Histone-like DNA-binding protein which is capable of wrapping DNA to stabilize it, and thus to prevent its denaturation under extreme environmental conditions.</text>
</comment>
<dbReference type="GO" id="GO:0042802">
    <property type="term" value="F:identical protein binding"/>
    <property type="evidence" value="ECO:0007669"/>
    <property type="project" value="UniProtKB-ARBA"/>
</dbReference>